<comment type="caution">
    <text evidence="1">The sequence shown here is derived from an EMBL/GenBank/DDBJ whole genome shotgun (WGS) entry which is preliminary data.</text>
</comment>
<sequence>MTKRRPALSLEDTVHLVVGQLRMENVAALVDRDAAVVRRWADPDSPDRQIPLAAAIILDLAMVRAGQPAPFLRYHQMRVDAARADAHGAQSPALRLIATLEPIGAVATEIRMATHPDGDQGEHITPAEAASILAALDSAQDEMDKLRRDVLALLPGLPS</sequence>
<name>A0A7X0AYH7_9PROT</name>
<evidence type="ECO:0000313" key="1">
    <source>
        <dbReference type="EMBL" id="MBB6251410.1"/>
    </source>
</evidence>
<keyword evidence="2" id="KW-1185">Reference proteome</keyword>
<dbReference type="EMBL" id="JACIIZ010000005">
    <property type="protein sequence ID" value="MBB6251410.1"/>
    <property type="molecule type" value="Genomic_DNA"/>
</dbReference>
<proteinExistence type="predicted"/>
<dbReference type="RefSeq" id="WP_184799890.1">
    <property type="nucleotide sequence ID" value="NZ_JACIIZ010000005.1"/>
</dbReference>
<reference evidence="1 2" key="1">
    <citation type="submission" date="2020-08" db="EMBL/GenBank/DDBJ databases">
        <title>Genomic Encyclopedia of Type Strains, Phase IV (KMG-IV): sequencing the most valuable type-strain genomes for metagenomic binning, comparative biology and taxonomic classification.</title>
        <authorList>
            <person name="Goeker M."/>
        </authorList>
    </citation>
    <scope>NUCLEOTIDE SEQUENCE [LARGE SCALE GENOMIC DNA]</scope>
    <source>
        <strain evidence="1 2">DSM 22198</strain>
    </source>
</reference>
<evidence type="ECO:0000313" key="2">
    <source>
        <dbReference type="Proteomes" id="UP000539175"/>
    </source>
</evidence>
<gene>
    <name evidence="1" type="ORF">FHS74_001961</name>
</gene>
<dbReference type="AlphaFoldDB" id="A0A7X0AYH7"/>
<protein>
    <submittedName>
        <fullName evidence="1">Uncharacterized protein</fullName>
    </submittedName>
</protein>
<organism evidence="1 2">
    <name type="scientific">Nitrospirillum iridis</name>
    <dbReference type="NCBI Taxonomy" id="765888"/>
    <lineage>
        <taxon>Bacteria</taxon>
        <taxon>Pseudomonadati</taxon>
        <taxon>Pseudomonadota</taxon>
        <taxon>Alphaproteobacteria</taxon>
        <taxon>Rhodospirillales</taxon>
        <taxon>Azospirillaceae</taxon>
        <taxon>Nitrospirillum</taxon>
    </lineage>
</organism>
<dbReference type="Proteomes" id="UP000539175">
    <property type="component" value="Unassembled WGS sequence"/>
</dbReference>
<accession>A0A7X0AYH7</accession>